<feature type="compositionally biased region" description="Polar residues" evidence="1">
    <location>
        <begin position="231"/>
        <end position="242"/>
    </location>
</feature>
<dbReference type="AlphaFoldDB" id="A0A1D1XN35"/>
<proteinExistence type="predicted"/>
<feature type="compositionally biased region" description="Polar residues" evidence="1">
    <location>
        <begin position="529"/>
        <end position="542"/>
    </location>
</feature>
<gene>
    <name evidence="2" type="ORF">g.60165</name>
    <name evidence="3" type="ORF">g.60166</name>
</gene>
<protein>
    <submittedName>
        <fullName evidence="2">Uncharacterized protein</fullName>
    </submittedName>
</protein>
<evidence type="ECO:0000313" key="2">
    <source>
        <dbReference type="EMBL" id="JAT43794.1"/>
    </source>
</evidence>
<feature type="compositionally biased region" description="Low complexity" evidence="1">
    <location>
        <begin position="41"/>
        <end position="57"/>
    </location>
</feature>
<name>A0A1D1XN35_9ARAE</name>
<dbReference type="PANTHER" id="PTHR36808:SF1">
    <property type="entry name" value="TRANSCRIPTIONAL REGULATOR ATRX-LIKE PROTEIN"/>
    <property type="match status" value="1"/>
</dbReference>
<evidence type="ECO:0000313" key="3">
    <source>
        <dbReference type="EMBL" id="JAT57397.1"/>
    </source>
</evidence>
<feature type="compositionally biased region" description="Basic residues" evidence="1">
    <location>
        <begin position="20"/>
        <end position="38"/>
    </location>
</feature>
<feature type="compositionally biased region" description="Basic and acidic residues" evidence="1">
    <location>
        <begin position="243"/>
        <end position="273"/>
    </location>
</feature>
<feature type="compositionally biased region" description="Basic residues" evidence="1">
    <location>
        <begin position="188"/>
        <end position="197"/>
    </location>
</feature>
<feature type="compositionally biased region" description="Basic residues" evidence="1">
    <location>
        <begin position="82"/>
        <end position="92"/>
    </location>
</feature>
<feature type="compositionally biased region" description="Basic and acidic residues" evidence="1">
    <location>
        <begin position="10"/>
        <end position="19"/>
    </location>
</feature>
<feature type="compositionally biased region" description="Basic and acidic residues" evidence="1">
    <location>
        <begin position="68"/>
        <end position="81"/>
    </location>
</feature>
<dbReference type="PANTHER" id="PTHR36808">
    <property type="entry name" value="TRANSCRIPTIONAL REGULATOR ATRX-LIKE PROTEIN"/>
    <property type="match status" value="1"/>
</dbReference>
<accession>A0A1D1XN35</accession>
<feature type="compositionally biased region" description="Basic and acidic residues" evidence="1">
    <location>
        <begin position="297"/>
        <end position="313"/>
    </location>
</feature>
<reference evidence="2" key="1">
    <citation type="submission" date="2015-07" db="EMBL/GenBank/DDBJ databases">
        <title>Transcriptome Assembly of Anthurium amnicola.</title>
        <authorList>
            <person name="Suzuki J."/>
        </authorList>
    </citation>
    <scope>NUCLEOTIDE SEQUENCE</scope>
</reference>
<feature type="compositionally biased region" description="Basic and acidic residues" evidence="1">
    <location>
        <begin position="207"/>
        <end position="223"/>
    </location>
</feature>
<feature type="region of interest" description="Disordered" evidence="1">
    <location>
        <begin position="1"/>
        <end position="313"/>
    </location>
</feature>
<feature type="compositionally biased region" description="Low complexity" evidence="1">
    <location>
        <begin position="139"/>
        <end position="152"/>
    </location>
</feature>
<dbReference type="EMBL" id="GDJX01010539">
    <property type="protein sequence ID" value="JAT57397.1"/>
    <property type="molecule type" value="Transcribed_RNA"/>
</dbReference>
<feature type="region of interest" description="Disordered" evidence="1">
    <location>
        <begin position="520"/>
        <end position="565"/>
    </location>
</feature>
<organism evidence="2">
    <name type="scientific">Anthurium amnicola</name>
    <dbReference type="NCBI Taxonomy" id="1678845"/>
    <lineage>
        <taxon>Eukaryota</taxon>
        <taxon>Viridiplantae</taxon>
        <taxon>Streptophyta</taxon>
        <taxon>Embryophyta</taxon>
        <taxon>Tracheophyta</taxon>
        <taxon>Spermatophyta</taxon>
        <taxon>Magnoliopsida</taxon>
        <taxon>Liliopsida</taxon>
        <taxon>Araceae</taxon>
        <taxon>Pothoideae</taxon>
        <taxon>Potheae</taxon>
        <taxon>Anthurium</taxon>
    </lineage>
</organism>
<sequence length="605" mass="67779">MGTGVPPDSSSRKKPSEDRRKRKKKAPAAAKSSKRRRHDSSSPSEYSSPSAISSDSEGGARASRVQNKRKDLDRPSQDVRSSRRQKKKKKRSYRGERGFNRQKSRSKPSKRNHQKKESVHRRCSSSRSTSVNPPDEHSSWSCSTCRSCSSSPERIKSERSRRSKGKVIKASSNVRGRSLRREKERSGRRPSCGRHRSPSCSSCSRCSQDRRSRVRRNGGERCRAQGRLTEKNCSGRSPSTSTLEKHSIEMEDRSRSGKDDNRTEIIQEFDDPHTSQSNDSYDRVRKREMTPLPPVKHASERRWHDDYAGDMRRNGYTNKVEADSKKEIISSAVVTGLDDGVQRSSRNDLPMPRGTLTRLKSEVSACGGSSEDDDLELLLRQKALENFKKFRARISTNKDSVGEQKFESIPTKSHVVVAGEAEAAAFHENPRPITVPAKLKFYTSREHNIPANVGSGDENEPALACSMAGKAEQNKRNLLQRHPGDTVNSGTFPDSFISNLDPCSKGFQAASHKLQILQESSDKKISEKGLSSKNMSTNSANTDVHKKETAKVDVSAPTDSSCQKSASEFEQKTMSVMHGREMVQVSYKVYIPKKAPALTRRQLQR</sequence>
<feature type="compositionally biased region" description="Basic and acidic residues" evidence="1">
    <location>
        <begin position="280"/>
        <end position="289"/>
    </location>
</feature>
<evidence type="ECO:0000256" key="1">
    <source>
        <dbReference type="SAM" id="MobiDB-lite"/>
    </source>
</evidence>
<dbReference type="EMBL" id="GDJX01024142">
    <property type="protein sequence ID" value="JAT43794.1"/>
    <property type="molecule type" value="Transcribed_RNA"/>
</dbReference>
<feature type="compositionally biased region" description="Basic residues" evidence="1">
    <location>
        <begin position="100"/>
        <end position="124"/>
    </location>
</feature>